<dbReference type="KEGG" id="spib:G8759_20065"/>
<protein>
    <submittedName>
        <fullName evidence="2">Uncharacterized protein</fullName>
    </submittedName>
</protein>
<keyword evidence="1" id="KW-1133">Transmembrane helix</keyword>
<feature type="transmembrane region" description="Helical" evidence="1">
    <location>
        <begin position="37"/>
        <end position="55"/>
    </location>
</feature>
<dbReference type="EMBL" id="CP050063">
    <property type="protein sequence ID" value="QIP14748.1"/>
    <property type="molecule type" value="Genomic_DNA"/>
</dbReference>
<feature type="transmembrane region" description="Helical" evidence="1">
    <location>
        <begin position="6"/>
        <end position="25"/>
    </location>
</feature>
<dbReference type="Proteomes" id="UP000501802">
    <property type="component" value="Chromosome"/>
</dbReference>
<name>A0A6G9AQU7_9BACT</name>
<accession>A0A6G9AQU7</accession>
<reference evidence="2 3" key="1">
    <citation type="submission" date="2020-03" db="EMBL/GenBank/DDBJ databases">
        <authorList>
            <person name="Kim M.K."/>
        </authorList>
    </citation>
    <scope>NUCLEOTIDE SEQUENCE [LARGE SCALE GENOMIC DNA]</scope>
    <source>
        <strain evidence="2 3">BT328</strain>
    </source>
</reference>
<evidence type="ECO:0000313" key="2">
    <source>
        <dbReference type="EMBL" id="QIP14748.1"/>
    </source>
</evidence>
<gene>
    <name evidence="2" type="ORF">G8759_20065</name>
</gene>
<keyword evidence="1" id="KW-0472">Membrane</keyword>
<evidence type="ECO:0000313" key="3">
    <source>
        <dbReference type="Proteomes" id="UP000501802"/>
    </source>
</evidence>
<keyword evidence="1" id="KW-0812">Transmembrane</keyword>
<sequence>MLANPYFWLGELGLVLSIVSCAVLLHRSRHGSWYEIIPLFLMLIFSLAILVQPAIWTLKHTIPAIPYLYRLAVGLVLASRVWTIRIKSKPKEILEMDRVMKWSSITLTLLVAYIVYRIRHLGR</sequence>
<dbReference type="AlphaFoldDB" id="A0A6G9AQU7"/>
<evidence type="ECO:0000256" key="1">
    <source>
        <dbReference type="SAM" id="Phobius"/>
    </source>
</evidence>
<feature type="transmembrane region" description="Helical" evidence="1">
    <location>
        <begin position="99"/>
        <end position="116"/>
    </location>
</feature>
<organism evidence="2 3">
    <name type="scientific">Spirosoma aureum</name>
    <dbReference type="NCBI Taxonomy" id="2692134"/>
    <lineage>
        <taxon>Bacteria</taxon>
        <taxon>Pseudomonadati</taxon>
        <taxon>Bacteroidota</taxon>
        <taxon>Cytophagia</taxon>
        <taxon>Cytophagales</taxon>
        <taxon>Cytophagaceae</taxon>
        <taxon>Spirosoma</taxon>
    </lineage>
</organism>
<dbReference type="RefSeq" id="WP_167211428.1">
    <property type="nucleotide sequence ID" value="NZ_CP050063.1"/>
</dbReference>
<proteinExistence type="predicted"/>
<keyword evidence="3" id="KW-1185">Reference proteome</keyword>
<feature type="transmembrane region" description="Helical" evidence="1">
    <location>
        <begin position="67"/>
        <end position="87"/>
    </location>
</feature>